<dbReference type="InterPro" id="IPR041233">
    <property type="entry name" value="Melibiase_C"/>
</dbReference>
<protein>
    <recommendedName>
        <fullName evidence="3 7">Alpha-galactosidase</fullName>
        <ecNumber evidence="3 7">3.2.1.22</ecNumber>
    </recommendedName>
    <alternativeName>
        <fullName evidence="7">Melibiase</fullName>
    </alternativeName>
</protein>
<dbReference type="PRINTS" id="PR00740">
    <property type="entry name" value="GLHYDRLASE27"/>
</dbReference>
<dbReference type="EMBL" id="VIBQ01000013">
    <property type="protein sequence ID" value="KAB8345820.1"/>
    <property type="molecule type" value="Genomic_DNA"/>
</dbReference>
<name>A0A5N6KTI4_9ROSI</name>
<dbReference type="InterPro" id="IPR017853">
    <property type="entry name" value="GH"/>
</dbReference>
<dbReference type="Pfam" id="PF16499">
    <property type="entry name" value="Melibiase_2"/>
    <property type="match status" value="1"/>
</dbReference>
<evidence type="ECO:0000256" key="7">
    <source>
        <dbReference type="RuleBase" id="RU361168"/>
    </source>
</evidence>
<evidence type="ECO:0000256" key="5">
    <source>
        <dbReference type="ARBA" id="ARBA00022801"/>
    </source>
</evidence>
<dbReference type="Proteomes" id="UP000327013">
    <property type="component" value="Unassembled WGS sequence"/>
</dbReference>
<reference evidence="9 10" key="1">
    <citation type="submission" date="2019-06" db="EMBL/GenBank/DDBJ databases">
        <title>A chromosomal-level reference genome of Carpinus fangiana (Coryloideae, Betulaceae).</title>
        <authorList>
            <person name="Yang X."/>
            <person name="Wang Z."/>
            <person name="Zhang L."/>
            <person name="Hao G."/>
            <person name="Liu J."/>
            <person name="Yang Y."/>
        </authorList>
    </citation>
    <scope>NUCLEOTIDE SEQUENCE [LARGE SCALE GENOMIC DNA]</scope>
    <source>
        <strain evidence="9">Cfa_2016G</strain>
        <tissue evidence="9">Leaf</tissue>
    </source>
</reference>
<dbReference type="PANTHER" id="PTHR11452">
    <property type="entry name" value="ALPHA-GALACTOSIDASE/ALPHA-N-ACETYLGALACTOSAMINIDASE"/>
    <property type="match status" value="1"/>
</dbReference>
<keyword evidence="10" id="KW-1185">Reference proteome</keyword>
<keyword evidence="7" id="KW-1015">Disulfide bond</keyword>
<dbReference type="Gene3D" id="2.60.120.260">
    <property type="entry name" value="Galactose-binding domain-like"/>
    <property type="match status" value="1"/>
</dbReference>
<evidence type="ECO:0000259" key="8">
    <source>
        <dbReference type="Pfam" id="PF17801"/>
    </source>
</evidence>
<dbReference type="GO" id="GO:0004557">
    <property type="term" value="F:alpha-galactosidase activity"/>
    <property type="evidence" value="ECO:0007669"/>
    <property type="project" value="UniProtKB-EC"/>
</dbReference>
<sequence>MALVESEKYSFVYVRMKTQSAIVLGTALPVYLAVALQDGFGQTPILGFNTYNDVACSPNSTYVEDTINALAAKGFASYGYRYFQVDCGWQGFQRLDNGSITYDESVFPGGIKPLSDLAISKGFQWSMYTDQGLNACDTLTDKLRPGSLGYETEDAAMFRAWNAEYVKVDNCYINGPLENAPKDPRTDFPSRFGNMSSALQDVGIKGMLVCQWGVPYQSPTGLQGPAIWTPAVATSYRVSDDIAQGWPNVQRIMNQAIHVNLNDASGPGSFADMDLLEVGNAGMTLEEQKSHFAIWAMFKSALMISTSILDMSQEVYNVLTNKMLISINQDNLGAPVKLVQRYSDDHDVFAGPLANGDHAVLLLDHSNENRVICIDFADLGIVSADVEDLWSGDNTQGATLFSAHIGPHGNAALRLSNISKIETPPSYQLQYIEAESGRLEGGANVQTCSGCSQGSKVGYIGSGATLTFEGIRASKDSMDIYFDYIDCEIGYLSTQGLNVRGASISVNSGPAQSVHFPLTGYDWDKDLLKGFKVSLSGFQDGQNNILTISALPAVSQFAPDFDRIGFY</sequence>
<evidence type="ECO:0000256" key="2">
    <source>
        <dbReference type="ARBA" id="ARBA00009743"/>
    </source>
</evidence>
<gene>
    <name evidence="9" type="ORF">FH972_022875</name>
</gene>
<keyword evidence="6 7" id="KW-0326">Glycosidase</keyword>
<comment type="catalytic activity">
    <reaction evidence="1 7">
        <text>Hydrolysis of terminal, non-reducing alpha-D-galactose residues in alpha-D-galactosides, including galactose oligosaccharides, galactomannans and galactolipids.</text>
        <dbReference type="EC" id="3.2.1.22"/>
    </reaction>
</comment>
<organism evidence="9 10">
    <name type="scientific">Carpinus fangiana</name>
    <dbReference type="NCBI Taxonomy" id="176857"/>
    <lineage>
        <taxon>Eukaryota</taxon>
        <taxon>Viridiplantae</taxon>
        <taxon>Streptophyta</taxon>
        <taxon>Embryophyta</taxon>
        <taxon>Tracheophyta</taxon>
        <taxon>Spermatophyta</taxon>
        <taxon>Magnoliopsida</taxon>
        <taxon>eudicotyledons</taxon>
        <taxon>Gunneridae</taxon>
        <taxon>Pentapetalae</taxon>
        <taxon>rosids</taxon>
        <taxon>fabids</taxon>
        <taxon>Fagales</taxon>
        <taxon>Betulaceae</taxon>
        <taxon>Carpinus</taxon>
    </lineage>
</organism>
<dbReference type="InterPro" id="IPR013785">
    <property type="entry name" value="Aldolase_TIM"/>
</dbReference>
<comment type="similarity">
    <text evidence="2 7">Belongs to the glycosyl hydrolase 27 family.</text>
</comment>
<evidence type="ECO:0000313" key="9">
    <source>
        <dbReference type="EMBL" id="KAB8345820.1"/>
    </source>
</evidence>
<keyword evidence="5 7" id="KW-0378">Hydrolase</keyword>
<dbReference type="CDD" id="cd04081">
    <property type="entry name" value="CBM35_galactosidase-like"/>
    <property type="match status" value="1"/>
</dbReference>
<dbReference type="SUPFAM" id="SSF51445">
    <property type="entry name" value="(Trans)glycosidases"/>
    <property type="match status" value="1"/>
</dbReference>
<dbReference type="InterPro" id="IPR013780">
    <property type="entry name" value="Glyco_hydro_b"/>
</dbReference>
<dbReference type="OrthoDB" id="1919839at2759"/>
<dbReference type="EC" id="3.2.1.22" evidence="3 7"/>
<dbReference type="Gene3D" id="2.60.40.1180">
    <property type="entry name" value="Golgi alpha-mannosidase II"/>
    <property type="match status" value="1"/>
</dbReference>
<keyword evidence="4" id="KW-0732">Signal</keyword>
<evidence type="ECO:0000256" key="1">
    <source>
        <dbReference type="ARBA" id="ARBA00001255"/>
    </source>
</evidence>
<dbReference type="AlphaFoldDB" id="A0A5N6KTI4"/>
<dbReference type="PANTHER" id="PTHR11452:SF75">
    <property type="entry name" value="ALPHA-GALACTOSIDASE MEL1"/>
    <property type="match status" value="1"/>
</dbReference>
<proteinExistence type="inferred from homology"/>
<dbReference type="CDD" id="cd14792">
    <property type="entry name" value="GH27"/>
    <property type="match status" value="1"/>
</dbReference>
<dbReference type="GO" id="GO:0005975">
    <property type="term" value="P:carbohydrate metabolic process"/>
    <property type="evidence" value="ECO:0007669"/>
    <property type="project" value="InterPro"/>
</dbReference>
<evidence type="ECO:0000256" key="3">
    <source>
        <dbReference type="ARBA" id="ARBA00012755"/>
    </source>
</evidence>
<feature type="domain" description="Alpha galactosidase C-terminal" evidence="8">
    <location>
        <begin position="344"/>
        <end position="415"/>
    </location>
</feature>
<dbReference type="Gene3D" id="3.20.20.70">
    <property type="entry name" value="Aldolase class I"/>
    <property type="match status" value="1"/>
</dbReference>
<evidence type="ECO:0000313" key="10">
    <source>
        <dbReference type="Proteomes" id="UP000327013"/>
    </source>
</evidence>
<accession>A0A5N6KTI4</accession>
<evidence type="ECO:0000256" key="4">
    <source>
        <dbReference type="ARBA" id="ARBA00022729"/>
    </source>
</evidence>
<dbReference type="SUPFAM" id="SSF51011">
    <property type="entry name" value="Glycosyl hydrolase domain"/>
    <property type="match status" value="1"/>
</dbReference>
<evidence type="ECO:0000256" key="6">
    <source>
        <dbReference type="ARBA" id="ARBA00023295"/>
    </source>
</evidence>
<dbReference type="Pfam" id="PF17801">
    <property type="entry name" value="Melibiase_C"/>
    <property type="match status" value="1"/>
</dbReference>
<comment type="caution">
    <text evidence="9">The sequence shown here is derived from an EMBL/GenBank/DDBJ whole genome shotgun (WGS) entry which is preliminary data.</text>
</comment>
<dbReference type="InterPro" id="IPR002241">
    <property type="entry name" value="Glyco_hydro_27"/>
</dbReference>